<dbReference type="Proteomes" id="UP000811899">
    <property type="component" value="Unassembled WGS sequence"/>
</dbReference>
<sequence>MVRINLLPVRTNKKKETAKQQVLIFALVVAGCLVACISVYSLTLAKIAATKQEIGKSEKEIAILKTKIGEIDNIKKLQDEVRRKLDVLNQLRKNKTGPASRLAHICDAIPEKVWLTKYVESSAATSLAGVAYNEELIAELMRNLMATGDFSNVELQVSEQYEVVGVKAKRFELICTLKPVQSIAPKDGGAPKK</sequence>
<keyword evidence="2" id="KW-0472">Membrane</keyword>
<dbReference type="PANTHER" id="PTHR40278">
    <property type="entry name" value="DNA UTILIZATION PROTEIN HOFN"/>
    <property type="match status" value="1"/>
</dbReference>
<dbReference type="PROSITE" id="PS51257">
    <property type="entry name" value="PROKAR_LIPOPROTEIN"/>
    <property type="match status" value="1"/>
</dbReference>
<feature type="coiled-coil region" evidence="1">
    <location>
        <begin position="47"/>
        <end position="94"/>
    </location>
</feature>
<dbReference type="InterPro" id="IPR007813">
    <property type="entry name" value="PilN"/>
</dbReference>
<evidence type="ECO:0000256" key="1">
    <source>
        <dbReference type="SAM" id="Coils"/>
    </source>
</evidence>
<keyword evidence="1" id="KW-0175">Coiled coil</keyword>
<dbReference type="AlphaFoldDB" id="A0AAW4L9A3"/>
<accession>A0AAW4L9A3</accession>
<protein>
    <submittedName>
        <fullName evidence="3">PilN domain-containing protein</fullName>
    </submittedName>
</protein>
<dbReference type="RefSeq" id="WP_214172405.1">
    <property type="nucleotide sequence ID" value="NZ_JAHCVJ010000006.1"/>
</dbReference>
<evidence type="ECO:0000313" key="3">
    <source>
        <dbReference type="EMBL" id="MBT0665633.1"/>
    </source>
</evidence>
<name>A0AAW4L9A3_9BACT</name>
<evidence type="ECO:0000256" key="2">
    <source>
        <dbReference type="SAM" id="Phobius"/>
    </source>
</evidence>
<dbReference type="GO" id="GO:0043107">
    <property type="term" value="P:type IV pilus-dependent motility"/>
    <property type="evidence" value="ECO:0007669"/>
    <property type="project" value="TreeGrafter"/>
</dbReference>
<comment type="caution">
    <text evidence="3">The sequence shown here is derived from an EMBL/GenBank/DDBJ whole genome shotgun (WGS) entry which is preliminary data.</text>
</comment>
<keyword evidence="2" id="KW-1133">Transmembrane helix</keyword>
<dbReference type="InterPro" id="IPR052534">
    <property type="entry name" value="Extracell_DNA_Util/SecSys_Comp"/>
</dbReference>
<reference evidence="3 4" key="1">
    <citation type="submission" date="2021-05" db="EMBL/GenBank/DDBJ databases">
        <title>The draft genome of Geobacter pelophilus DSM 12255.</title>
        <authorList>
            <person name="Xu Z."/>
            <person name="Masuda Y."/>
            <person name="Itoh H."/>
            <person name="Senoo K."/>
        </authorList>
    </citation>
    <scope>NUCLEOTIDE SEQUENCE [LARGE SCALE GENOMIC DNA]</scope>
    <source>
        <strain evidence="3 4">DSM 12255</strain>
    </source>
</reference>
<evidence type="ECO:0000313" key="4">
    <source>
        <dbReference type="Proteomes" id="UP000811899"/>
    </source>
</evidence>
<dbReference type="GO" id="GO:0043683">
    <property type="term" value="P:type IV pilus assembly"/>
    <property type="evidence" value="ECO:0007669"/>
    <property type="project" value="TreeGrafter"/>
</dbReference>
<keyword evidence="4" id="KW-1185">Reference proteome</keyword>
<dbReference type="Pfam" id="PF05137">
    <property type="entry name" value="PilN"/>
    <property type="match status" value="1"/>
</dbReference>
<keyword evidence="2" id="KW-0812">Transmembrane</keyword>
<proteinExistence type="predicted"/>
<feature type="transmembrane region" description="Helical" evidence="2">
    <location>
        <begin position="21"/>
        <end position="42"/>
    </location>
</feature>
<dbReference type="PANTHER" id="PTHR40278:SF2">
    <property type="entry name" value="TYPE IV PILUS INNER MEMBRANE COMPONENT PILN"/>
    <property type="match status" value="1"/>
</dbReference>
<dbReference type="EMBL" id="JAHCVJ010000006">
    <property type="protein sequence ID" value="MBT0665633.1"/>
    <property type="molecule type" value="Genomic_DNA"/>
</dbReference>
<gene>
    <name evidence="3" type="ORF">KI809_15090</name>
</gene>
<organism evidence="3 4">
    <name type="scientific">Geoanaerobacter pelophilus</name>
    <dbReference type="NCBI Taxonomy" id="60036"/>
    <lineage>
        <taxon>Bacteria</taxon>
        <taxon>Pseudomonadati</taxon>
        <taxon>Thermodesulfobacteriota</taxon>
        <taxon>Desulfuromonadia</taxon>
        <taxon>Geobacterales</taxon>
        <taxon>Geobacteraceae</taxon>
        <taxon>Geoanaerobacter</taxon>
    </lineage>
</organism>